<feature type="compositionally biased region" description="Basic and acidic residues" evidence="1">
    <location>
        <begin position="1158"/>
        <end position="1167"/>
    </location>
</feature>
<dbReference type="Pfam" id="PF19557">
    <property type="entry name" value="DUF6079_1st"/>
    <property type="match status" value="1"/>
</dbReference>
<feature type="domain" description="ATPase PglY C-terminal" evidence="4">
    <location>
        <begin position="978"/>
        <end position="1158"/>
    </location>
</feature>
<dbReference type="STRING" id="117157.SAMN04489717_2174"/>
<evidence type="ECO:0000313" key="5">
    <source>
        <dbReference type="EMBL" id="SDS27732.1"/>
    </source>
</evidence>
<reference evidence="5 6" key="1">
    <citation type="submission" date="2016-10" db="EMBL/GenBank/DDBJ databases">
        <authorList>
            <person name="de Groot N.N."/>
        </authorList>
    </citation>
    <scope>NUCLEOTIDE SEQUENCE [LARGE SCALE GENOMIC DNA]</scope>
    <source>
        <strain evidence="5 6">DSM 22024</strain>
    </source>
</reference>
<feature type="domain" description="DUF6079" evidence="2">
    <location>
        <begin position="33"/>
        <end position="98"/>
    </location>
</feature>
<name>A0A1H1QW74_9ACTN</name>
<dbReference type="Pfam" id="PF26382">
    <property type="entry name" value="BREX_PglY_6th"/>
    <property type="match status" value="1"/>
</dbReference>
<keyword evidence="6" id="KW-1185">Reference proteome</keyword>
<feature type="domain" description="ATPase PglY 5th" evidence="3">
    <location>
        <begin position="833"/>
        <end position="934"/>
    </location>
</feature>
<protein>
    <recommendedName>
        <fullName evidence="7">Phage resistance protein</fullName>
    </recommendedName>
</protein>
<evidence type="ECO:0000313" key="6">
    <source>
        <dbReference type="Proteomes" id="UP000198983"/>
    </source>
</evidence>
<dbReference type="EMBL" id="LT629732">
    <property type="protein sequence ID" value="SDS27732.1"/>
    <property type="molecule type" value="Genomic_DNA"/>
</dbReference>
<sequence>MTLISEVIEVPDAVHKGDFVLDLSQGVGDVDRTLDNYVVTPELAQRFDEALSLIRSALADRSSKAAYLNGSFGSGKSHFMAVLHALLDNHPRARAIEDLAPVVHKYDKLIGSKRFLMVPYHLVGKESVEDGVLGGYLSYVRTVHPDAPLPAVLIDTPLLDSARALRERLGDEAFFALLGDKEEDDGWGEVAAGWDAERFDAALQKPPNDPDRAELVTSLQDVLPGFAELARGARSSYVNIDDGLAAISQHAAQLGYDGLVLFLDELILWFATRMGDHTWVAREAPKVGKLVEAANANRPAPIISFIARQRDLRELVGTNLPGTEHLAFADSLKWWEGRFGTISLSDNNLPLIASRRVLKPRSDSARAQIDAAFAATEQVRQDIRSALMTENAGRKEFRLTYPFTPAFVETLIALSGALQRERTALRVMRQILVEQRDTLQLGQLVPIADLFDVLVAGDDPLTGELGNLWRSAQKVYGDLRRLILEINKVSEDDVPGLAATHAFRRDDRIAKTLVLAALMPEVDSLRDLTARKIVALNHGYIRSMVPGQEAGIVLGAVRQWAARLGTVQITGDETNPLISVRLEGVDIEGILDNAKSADSSGARRQVVRLLLFDMLGTRESLGIDGVTVTSTIWRGTRRTVELLYGNVRDPADLGDSAFQPSHDGWRAVLDYPFDEEGHSPVEDLERIRNLRDRRPAHTVCWVPRHLTSQAVSDLGRYVRLQYALGASFDQLAGHLSDNDRAVARQQMVAQRDQLRSRLENALLQAYGVGTPDETLVDTAHGGIDMFASLDPSFEPKVPAGASLRQAYENLLDQMLTSDFPAHPLFGTAEVRTADLRKVHAQVRRAIEDPGHRIMVESGERGVMSRIAMPLRLGEQHAQHFVLGHHWVQHLNRKISDAGLGGKPVSVGQLRAWLDEPKRMGLPQEIADLVLLVFAEQTNRSIASRSRPPIDVGTLQTLPSDAELVEQELPGEDAWREARERAQAIFGIGDVTELLTARNVSVLAGHVRSKVASYRSAAEQLVTALAERGPTVLRGADPTSTERYQIADGASRLCEELGAATGDVALVDRLAGIALPAAGLHVGRSLATAGDLLSAIRRVDWNILATVASWGTDHPLGLRATGIVDDLAQVWTANEFTKHLQPALGSADAGARQLVLEATRKPETKPDGPRPPSDPELPPWRRDETSHGEALVANTADIRGVVATIEDLVRKHQRVRITWEVE</sequence>
<dbReference type="InterPro" id="IPR058748">
    <property type="entry name" value="PglY_5th"/>
</dbReference>
<dbReference type="Pfam" id="PF26381">
    <property type="entry name" value="BREX_PglY_5th"/>
    <property type="match status" value="1"/>
</dbReference>
<proteinExistence type="predicted"/>
<feature type="compositionally biased region" description="Pro residues" evidence="1">
    <location>
        <begin position="1168"/>
        <end position="1177"/>
    </location>
</feature>
<organism evidence="5 6">
    <name type="scientific">Actinopolymorpha singaporensis</name>
    <dbReference type="NCBI Taxonomy" id="117157"/>
    <lineage>
        <taxon>Bacteria</taxon>
        <taxon>Bacillati</taxon>
        <taxon>Actinomycetota</taxon>
        <taxon>Actinomycetes</taxon>
        <taxon>Propionibacteriales</taxon>
        <taxon>Actinopolymorphaceae</taxon>
        <taxon>Actinopolymorpha</taxon>
    </lineage>
</organism>
<evidence type="ECO:0008006" key="7">
    <source>
        <dbReference type="Google" id="ProtNLM"/>
    </source>
</evidence>
<feature type="region of interest" description="Disordered" evidence="1">
    <location>
        <begin position="1158"/>
        <end position="1187"/>
    </location>
</feature>
<dbReference type="RefSeq" id="WP_092652883.1">
    <property type="nucleotide sequence ID" value="NZ_LT629732.1"/>
</dbReference>
<accession>A0A1H1QW74</accession>
<dbReference type="InterPro" id="IPR058747">
    <property type="entry name" value="PglY_C"/>
</dbReference>
<gene>
    <name evidence="5" type="ORF">SAMN04489717_2174</name>
</gene>
<evidence type="ECO:0000256" key="1">
    <source>
        <dbReference type="SAM" id="MobiDB-lite"/>
    </source>
</evidence>
<dbReference type="OrthoDB" id="3201900at2"/>
<evidence type="ECO:0000259" key="4">
    <source>
        <dbReference type="Pfam" id="PF26382"/>
    </source>
</evidence>
<evidence type="ECO:0000259" key="3">
    <source>
        <dbReference type="Pfam" id="PF26381"/>
    </source>
</evidence>
<dbReference type="Proteomes" id="UP000198983">
    <property type="component" value="Chromosome I"/>
</dbReference>
<dbReference type="AlphaFoldDB" id="A0A1H1QW74"/>
<dbReference type="InterPro" id="IPR045725">
    <property type="entry name" value="DUF6079_N"/>
</dbReference>
<evidence type="ECO:0000259" key="2">
    <source>
        <dbReference type="Pfam" id="PF19557"/>
    </source>
</evidence>